<comment type="caution">
    <text evidence="2">The sequence shown here is derived from an EMBL/GenBank/DDBJ whole genome shotgun (WGS) entry which is preliminary data.</text>
</comment>
<accession>A0A4U0V321</accession>
<name>A0A4U0V321_9PEZI</name>
<gene>
    <name evidence="2" type="ORF">B0A54_07234</name>
</gene>
<evidence type="ECO:0000313" key="2">
    <source>
        <dbReference type="EMBL" id="TKA42146.1"/>
    </source>
</evidence>
<sequence>MEHYCSAAANSPTKFAHFRDEFDSNDDLIPPPAGLICTVCHLAYVTCRRAYAACRSGRTRCEDLEALVRGPEDHIEEAGMTGVTIDTGGYGGHAEGSPARGDDGFGGACEGMQRSLRFGNEKKTSQGDPFKVRVKSEAELLGSLSIGATSETSAPTPGRKCTPDGRTTASTVKQAHATSDSGAERVAGGTATRNEAGAERDGGPVVNDGYKDGWLILQAGGENYSGVEGGEERAGESKVQGDYVDDWLKLSG</sequence>
<reference evidence="2 3" key="1">
    <citation type="submission" date="2017-03" db="EMBL/GenBank/DDBJ databases">
        <title>Genomes of endolithic fungi from Antarctica.</title>
        <authorList>
            <person name="Coleine C."/>
            <person name="Masonjones S."/>
            <person name="Stajich J.E."/>
        </authorList>
    </citation>
    <scope>NUCLEOTIDE SEQUENCE [LARGE SCALE GENOMIC DNA]</scope>
    <source>
        <strain evidence="2 3">CCFEE 5311</strain>
    </source>
</reference>
<feature type="region of interest" description="Disordered" evidence="1">
    <location>
        <begin position="145"/>
        <end position="205"/>
    </location>
</feature>
<feature type="compositionally biased region" description="Polar residues" evidence="1">
    <location>
        <begin position="165"/>
        <end position="181"/>
    </location>
</feature>
<organism evidence="2 3">
    <name type="scientific">Friedmanniomyces endolithicus</name>
    <dbReference type="NCBI Taxonomy" id="329885"/>
    <lineage>
        <taxon>Eukaryota</taxon>
        <taxon>Fungi</taxon>
        <taxon>Dikarya</taxon>
        <taxon>Ascomycota</taxon>
        <taxon>Pezizomycotina</taxon>
        <taxon>Dothideomycetes</taxon>
        <taxon>Dothideomycetidae</taxon>
        <taxon>Mycosphaerellales</taxon>
        <taxon>Teratosphaeriaceae</taxon>
        <taxon>Friedmanniomyces</taxon>
    </lineage>
</organism>
<dbReference type="AlphaFoldDB" id="A0A4U0V321"/>
<protein>
    <submittedName>
        <fullName evidence="2">Uncharacterized protein</fullName>
    </submittedName>
</protein>
<dbReference type="Proteomes" id="UP000310066">
    <property type="component" value="Unassembled WGS sequence"/>
</dbReference>
<proteinExistence type="predicted"/>
<feature type="compositionally biased region" description="Polar residues" evidence="1">
    <location>
        <begin position="146"/>
        <end position="155"/>
    </location>
</feature>
<dbReference type="EMBL" id="NAJP01000024">
    <property type="protein sequence ID" value="TKA42146.1"/>
    <property type="molecule type" value="Genomic_DNA"/>
</dbReference>
<evidence type="ECO:0000256" key="1">
    <source>
        <dbReference type="SAM" id="MobiDB-lite"/>
    </source>
</evidence>
<dbReference type="OrthoDB" id="3820018at2759"/>
<evidence type="ECO:0000313" key="3">
    <source>
        <dbReference type="Proteomes" id="UP000310066"/>
    </source>
</evidence>